<gene>
    <name evidence="1" type="ORF">B1A_13532</name>
</gene>
<comment type="caution">
    <text evidence="1">The sequence shown here is derived from an EMBL/GenBank/DDBJ whole genome shotgun (WGS) entry which is preliminary data.</text>
</comment>
<organism evidence="1">
    <name type="scientific">mine drainage metagenome</name>
    <dbReference type="NCBI Taxonomy" id="410659"/>
    <lineage>
        <taxon>unclassified sequences</taxon>
        <taxon>metagenomes</taxon>
        <taxon>ecological metagenomes</taxon>
    </lineage>
</organism>
<dbReference type="AlphaFoldDB" id="T1BB18"/>
<keyword evidence="1" id="KW-0378">Hydrolase</keyword>
<dbReference type="SUPFAM" id="SSF109604">
    <property type="entry name" value="HD-domain/PDEase-like"/>
    <property type="match status" value="1"/>
</dbReference>
<dbReference type="GO" id="GO:0016787">
    <property type="term" value="F:hydrolase activity"/>
    <property type="evidence" value="ECO:0007669"/>
    <property type="project" value="UniProtKB-KW"/>
</dbReference>
<reference evidence="1" key="1">
    <citation type="submission" date="2013-08" db="EMBL/GenBank/DDBJ databases">
        <authorList>
            <person name="Mendez C."/>
            <person name="Richter M."/>
            <person name="Ferrer M."/>
            <person name="Sanchez J."/>
        </authorList>
    </citation>
    <scope>NUCLEOTIDE SEQUENCE</scope>
</reference>
<protein>
    <submittedName>
        <fullName evidence="1">Metal-dependent phosphohydrolase</fullName>
    </submittedName>
</protein>
<dbReference type="EMBL" id="AUZX01009902">
    <property type="protein sequence ID" value="EQD50194.1"/>
    <property type="molecule type" value="Genomic_DNA"/>
</dbReference>
<proteinExistence type="predicted"/>
<accession>T1BB18</accession>
<reference evidence="1" key="2">
    <citation type="journal article" date="2014" name="ISME J.">
        <title>Microbial stratification in low pH oxic and suboxic macroscopic growths along an acid mine drainage.</title>
        <authorList>
            <person name="Mendez-Garcia C."/>
            <person name="Mesa V."/>
            <person name="Sprenger R.R."/>
            <person name="Richter M."/>
            <person name="Diez M.S."/>
            <person name="Solano J."/>
            <person name="Bargiela R."/>
            <person name="Golyshina O.V."/>
            <person name="Manteca A."/>
            <person name="Ramos J.L."/>
            <person name="Gallego J.R."/>
            <person name="Llorente I."/>
            <person name="Martins Dos Santos V.A."/>
            <person name="Jensen O.N."/>
            <person name="Pelaez A.I."/>
            <person name="Sanchez J."/>
            <person name="Ferrer M."/>
        </authorList>
    </citation>
    <scope>NUCLEOTIDE SEQUENCE</scope>
</reference>
<sequence length="171" mass="19193">MNAHHNYDNGNLIHSIELAQMMCAALKEPDPRKGALAILVGLLHDAGKADEYQLSPKGDWVLTDRGKLLGHQVTVVEWIAAAYAKHPVHNLPREHYEALLHCLTCHAHAPDWLGIRKPRMREAILLSGLDQFTGQDELMRRCAPRESGWGNYHEKLKGGKPYQVESIPLKA</sequence>
<evidence type="ECO:0000313" key="1">
    <source>
        <dbReference type="EMBL" id="EQD50194.1"/>
    </source>
</evidence>
<name>T1BB18_9ZZZZ</name>